<dbReference type="AlphaFoldDB" id="A0A9Q0X6J6"/>
<evidence type="ECO:0000313" key="14">
    <source>
        <dbReference type="EMBL" id="KAJ6778883.1"/>
    </source>
</evidence>
<dbReference type="InterPro" id="IPR013083">
    <property type="entry name" value="Znf_RING/FYVE/PHD"/>
</dbReference>
<dbReference type="SUPFAM" id="SSF52540">
    <property type="entry name" value="P-loop containing nucleoside triphosphate hydrolases"/>
    <property type="match status" value="2"/>
</dbReference>
<dbReference type="PROSITE" id="PS50089">
    <property type="entry name" value="ZF_RING_2"/>
    <property type="match status" value="1"/>
</dbReference>
<keyword evidence="8" id="KW-0067">ATP-binding</keyword>
<feature type="domain" description="Helicase ATP-binding" evidence="12">
    <location>
        <begin position="73"/>
        <end position="198"/>
    </location>
</feature>
<keyword evidence="7" id="KW-0862">Zinc</keyword>
<organism evidence="14 15">
    <name type="scientific">Salix koriyanagi</name>
    <dbReference type="NCBI Taxonomy" id="2511006"/>
    <lineage>
        <taxon>Eukaryota</taxon>
        <taxon>Viridiplantae</taxon>
        <taxon>Streptophyta</taxon>
        <taxon>Embryophyta</taxon>
        <taxon>Tracheophyta</taxon>
        <taxon>Spermatophyta</taxon>
        <taxon>Magnoliopsida</taxon>
        <taxon>eudicotyledons</taxon>
        <taxon>Gunneridae</taxon>
        <taxon>Pentapetalae</taxon>
        <taxon>rosids</taxon>
        <taxon>fabids</taxon>
        <taxon>Malpighiales</taxon>
        <taxon>Salicaceae</taxon>
        <taxon>Saliceae</taxon>
        <taxon>Salix</taxon>
    </lineage>
</organism>
<comment type="caution">
    <text evidence="14">The sequence shown here is derived from an EMBL/GenBank/DDBJ whole genome shotgun (WGS) entry which is preliminary data.</text>
</comment>
<dbReference type="PANTHER" id="PTHR45626:SF17">
    <property type="entry name" value="HELICASE-LIKE TRANSCRIPTION FACTOR"/>
    <property type="match status" value="1"/>
</dbReference>
<evidence type="ECO:0000259" key="13">
    <source>
        <dbReference type="PROSITE" id="PS51194"/>
    </source>
</evidence>
<dbReference type="InterPro" id="IPR027417">
    <property type="entry name" value="P-loop_NTPase"/>
</dbReference>
<dbReference type="Gene3D" id="3.40.50.10810">
    <property type="entry name" value="Tandem AAA-ATPase domain"/>
    <property type="match status" value="1"/>
</dbReference>
<evidence type="ECO:0000313" key="15">
    <source>
        <dbReference type="Proteomes" id="UP001151752"/>
    </source>
</evidence>
<feature type="compositionally biased region" description="Basic and acidic residues" evidence="10">
    <location>
        <begin position="40"/>
        <end position="53"/>
    </location>
</feature>
<feature type="domain" description="RING-type" evidence="11">
    <location>
        <begin position="278"/>
        <end position="314"/>
    </location>
</feature>
<evidence type="ECO:0000256" key="1">
    <source>
        <dbReference type="ARBA" id="ARBA00008438"/>
    </source>
</evidence>
<evidence type="ECO:0000256" key="9">
    <source>
        <dbReference type="PROSITE-ProRule" id="PRU00175"/>
    </source>
</evidence>
<feature type="domain" description="Helicase C-terminal" evidence="13">
    <location>
        <begin position="285"/>
        <end position="470"/>
    </location>
</feature>
<dbReference type="SMART" id="SM00184">
    <property type="entry name" value="RING"/>
    <property type="match status" value="1"/>
</dbReference>
<keyword evidence="15" id="KW-1185">Reference proteome</keyword>
<dbReference type="InterPro" id="IPR001650">
    <property type="entry name" value="Helicase_C-like"/>
</dbReference>
<evidence type="ECO:0000259" key="11">
    <source>
        <dbReference type="PROSITE" id="PS50089"/>
    </source>
</evidence>
<evidence type="ECO:0000256" key="2">
    <source>
        <dbReference type="ARBA" id="ARBA00022723"/>
    </source>
</evidence>
<dbReference type="PROSITE" id="PS00518">
    <property type="entry name" value="ZF_RING_1"/>
    <property type="match status" value="1"/>
</dbReference>
<dbReference type="InterPro" id="IPR049730">
    <property type="entry name" value="SNF2/RAD54-like_C"/>
</dbReference>
<dbReference type="InterPro" id="IPR001841">
    <property type="entry name" value="Znf_RING"/>
</dbReference>
<dbReference type="GO" id="GO:0008270">
    <property type="term" value="F:zinc ion binding"/>
    <property type="evidence" value="ECO:0007669"/>
    <property type="project" value="UniProtKB-KW"/>
</dbReference>
<dbReference type="GO" id="GO:0005524">
    <property type="term" value="F:ATP binding"/>
    <property type="evidence" value="ECO:0007669"/>
    <property type="project" value="UniProtKB-KW"/>
</dbReference>
<dbReference type="Gene3D" id="3.40.50.300">
    <property type="entry name" value="P-loop containing nucleotide triphosphate hydrolases"/>
    <property type="match status" value="1"/>
</dbReference>
<sequence>MQERNKVAAGDVVRQGQKERREAGNVPEEVSVSSGKKRGRVSEKDAGEPKKESSGAGGMADKSSSALVAKQTLIMCPSSVCSTWKNQLQEHTESGSLKLYKYYGENKIKDVEELKKYDIVLTTYGTFGIESYEWRCPLLKIEWWRVILDEADVIKNANAKQSMAVSSLTTRRRWAVTGAPIHNGSFDLFALIAFLRLDPLSNKSYWQSLFERPLAKQDGNGFSRLQSYDFARCVTIQPRSRCISNHCYLLLIFGDASDHPELLRKLIGVLREDEGFDCAICCFPPTDAVITKCKHVFCKRCILRRTRNSCPICRGPLSISDLFSAPPQYFEEPGRFPGIIPSKVSTLIKLLKESRDVRSTNSRRRDGIIKRFRSAGQDTVLLANVKVSGAGINLTAASEVYLLEPWWNSAFEERAIDRVLQYGQEKNVRIIRLIAEDSIEERILAMQERKKQVIEASGRHRGPEERREVSKEDLCSLLSLNNIPTYVHACIWSSLILISSQGGRRRPSSMVLR</sequence>
<dbReference type="Pfam" id="PF00271">
    <property type="entry name" value="Helicase_C"/>
    <property type="match status" value="1"/>
</dbReference>
<dbReference type="EMBL" id="JAPFFM010000001">
    <property type="protein sequence ID" value="KAJ6778883.1"/>
    <property type="molecule type" value="Genomic_DNA"/>
</dbReference>
<keyword evidence="2" id="KW-0479">Metal-binding</keyword>
<dbReference type="Pfam" id="PF13920">
    <property type="entry name" value="zf-C3HC4_3"/>
    <property type="match status" value="1"/>
</dbReference>
<evidence type="ECO:0000256" key="7">
    <source>
        <dbReference type="ARBA" id="ARBA00022833"/>
    </source>
</evidence>
<dbReference type="GO" id="GO:0005634">
    <property type="term" value="C:nucleus"/>
    <property type="evidence" value="ECO:0007669"/>
    <property type="project" value="TreeGrafter"/>
</dbReference>
<evidence type="ECO:0000256" key="3">
    <source>
        <dbReference type="ARBA" id="ARBA00022741"/>
    </source>
</evidence>
<dbReference type="SUPFAM" id="SSF57850">
    <property type="entry name" value="RING/U-box"/>
    <property type="match status" value="1"/>
</dbReference>
<dbReference type="Proteomes" id="UP001151752">
    <property type="component" value="Chromosome 16"/>
</dbReference>
<evidence type="ECO:0000256" key="5">
    <source>
        <dbReference type="ARBA" id="ARBA00022801"/>
    </source>
</evidence>
<dbReference type="GO" id="GO:0004386">
    <property type="term" value="F:helicase activity"/>
    <property type="evidence" value="ECO:0007669"/>
    <property type="project" value="UniProtKB-KW"/>
</dbReference>
<dbReference type="GO" id="GO:0016787">
    <property type="term" value="F:hydrolase activity"/>
    <property type="evidence" value="ECO:0007669"/>
    <property type="project" value="UniProtKB-KW"/>
</dbReference>
<dbReference type="GO" id="GO:0008094">
    <property type="term" value="F:ATP-dependent activity, acting on DNA"/>
    <property type="evidence" value="ECO:0007669"/>
    <property type="project" value="TreeGrafter"/>
</dbReference>
<name>A0A9Q0X6J6_9ROSI</name>
<protein>
    <submittedName>
        <fullName evidence="14">TRANSCRIPTION TERMINATION FACTOR 2-RELATED</fullName>
    </submittedName>
</protein>
<dbReference type="SMART" id="SM00487">
    <property type="entry name" value="DEXDc"/>
    <property type="match status" value="1"/>
</dbReference>
<gene>
    <name evidence="14" type="ORF">OIU74_002632</name>
</gene>
<evidence type="ECO:0000256" key="4">
    <source>
        <dbReference type="ARBA" id="ARBA00022771"/>
    </source>
</evidence>
<evidence type="ECO:0000256" key="6">
    <source>
        <dbReference type="ARBA" id="ARBA00022806"/>
    </source>
</evidence>
<accession>A0A9Q0X6J6</accession>
<dbReference type="CDD" id="cd18793">
    <property type="entry name" value="SF2_C_SNF"/>
    <property type="match status" value="1"/>
</dbReference>
<dbReference type="Gene3D" id="3.30.40.10">
    <property type="entry name" value="Zinc/RING finger domain, C3HC4 (zinc finger)"/>
    <property type="match status" value="1"/>
</dbReference>
<reference evidence="14" key="1">
    <citation type="submission" date="2022-11" db="EMBL/GenBank/DDBJ databases">
        <authorList>
            <person name="Hyden B.L."/>
            <person name="Feng K."/>
            <person name="Yates T."/>
            <person name="Jawdy S."/>
            <person name="Smart L.B."/>
            <person name="Muchero W."/>
        </authorList>
    </citation>
    <scope>NUCLEOTIDE SEQUENCE</scope>
    <source>
        <tissue evidence="14">Shoot tip</tissue>
    </source>
</reference>
<dbReference type="Pfam" id="PF00176">
    <property type="entry name" value="SNF2-rel_dom"/>
    <property type="match status" value="1"/>
</dbReference>
<dbReference type="PROSITE" id="PS51194">
    <property type="entry name" value="HELICASE_CTER"/>
    <property type="match status" value="1"/>
</dbReference>
<evidence type="ECO:0000256" key="8">
    <source>
        <dbReference type="ARBA" id="ARBA00022840"/>
    </source>
</evidence>
<dbReference type="InterPro" id="IPR017907">
    <property type="entry name" value="Znf_RING_CS"/>
</dbReference>
<dbReference type="PROSITE" id="PS51192">
    <property type="entry name" value="HELICASE_ATP_BIND_1"/>
    <property type="match status" value="1"/>
</dbReference>
<dbReference type="GO" id="GO:0006281">
    <property type="term" value="P:DNA repair"/>
    <property type="evidence" value="ECO:0007669"/>
    <property type="project" value="TreeGrafter"/>
</dbReference>
<keyword evidence="4 9" id="KW-0863">Zinc-finger</keyword>
<keyword evidence="5" id="KW-0378">Hydrolase</keyword>
<evidence type="ECO:0000259" key="12">
    <source>
        <dbReference type="PROSITE" id="PS51192"/>
    </source>
</evidence>
<proteinExistence type="inferred from homology"/>
<dbReference type="InterPro" id="IPR000330">
    <property type="entry name" value="SNF2_N"/>
</dbReference>
<evidence type="ECO:0000256" key="10">
    <source>
        <dbReference type="SAM" id="MobiDB-lite"/>
    </source>
</evidence>
<dbReference type="InterPro" id="IPR038718">
    <property type="entry name" value="SNF2-like_sf"/>
</dbReference>
<comment type="similarity">
    <text evidence="1">Belongs to the SNF2/RAD54 helicase family. RAD16 subfamily.</text>
</comment>
<keyword evidence="3" id="KW-0547">Nucleotide-binding</keyword>
<reference evidence="14" key="2">
    <citation type="journal article" date="2023" name="Int. J. Mol. Sci.">
        <title>De Novo Assembly and Annotation of 11 Diverse Shrub Willow (Salix) Genomes Reveals Novel Gene Organization in Sex-Linked Regions.</title>
        <authorList>
            <person name="Hyden B."/>
            <person name="Feng K."/>
            <person name="Yates T.B."/>
            <person name="Jawdy S."/>
            <person name="Cereghino C."/>
            <person name="Smart L.B."/>
            <person name="Muchero W."/>
        </authorList>
    </citation>
    <scope>NUCLEOTIDE SEQUENCE</scope>
    <source>
        <tissue evidence="14">Shoot tip</tissue>
    </source>
</reference>
<keyword evidence="6" id="KW-0347">Helicase</keyword>
<dbReference type="InterPro" id="IPR014001">
    <property type="entry name" value="Helicase_ATP-bd"/>
</dbReference>
<dbReference type="PANTHER" id="PTHR45626">
    <property type="entry name" value="TRANSCRIPTION TERMINATION FACTOR 2-RELATED"/>
    <property type="match status" value="1"/>
</dbReference>
<dbReference type="InterPro" id="IPR050628">
    <property type="entry name" value="SNF2_RAD54_helicase_TF"/>
</dbReference>
<feature type="non-terminal residue" evidence="14">
    <location>
        <position position="513"/>
    </location>
</feature>
<feature type="region of interest" description="Disordered" evidence="10">
    <location>
        <begin position="1"/>
        <end position="62"/>
    </location>
</feature>